<dbReference type="Gene3D" id="3.40.50.150">
    <property type="entry name" value="Vaccinia Virus protein VP39"/>
    <property type="match status" value="1"/>
</dbReference>
<feature type="region of interest" description="Disordered" evidence="7">
    <location>
        <begin position="301"/>
        <end position="328"/>
    </location>
</feature>
<keyword evidence="5" id="KW-0949">S-adenosyl-L-methionine</keyword>
<dbReference type="Pfam" id="PF02086">
    <property type="entry name" value="MethyltransfD12"/>
    <property type="match status" value="1"/>
</dbReference>
<dbReference type="GO" id="GO:0032259">
    <property type="term" value="P:methylation"/>
    <property type="evidence" value="ECO:0007669"/>
    <property type="project" value="UniProtKB-KW"/>
</dbReference>
<dbReference type="AlphaFoldDB" id="A0AAE3ZMQ8"/>
<dbReference type="InterPro" id="IPR023095">
    <property type="entry name" value="Ade_MeTrfase_dom_2"/>
</dbReference>
<dbReference type="GO" id="GO:0043565">
    <property type="term" value="F:sequence-specific DNA binding"/>
    <property type="evidence" value="ECO:0007669"/>
    <property type="project" value="TreeGrafter"/>
</dbReference>
<evidence type="ECO:0000256" key="4">
    <source>
        <dbReference type="ARBA" id="ARBA00022679"/>
    </source>
</evidence>
<keyword evidence="4 8" id="KW-0808">Transferase</keyword>
<keyword evidence="3 8" id="KW-0489">Methyltransferase</keyword>
<dbReference type="SUPFAM" id="SSF53335">
    <property type="entry name" value="S-adenosyl-L-methionine-dependent methyltransferases"/>
    <property type="match status" value="1"/>
</dbReference>
<keyword evidence="9" id="KW-1185">Reference proteome</keyword>
<proteinExistence type="inferred from homology"/>
<accession>A0AAE3ZMQ8</accession>
<dbReference type="GO" id="GO:0006298">
    <property type="term" value="P:mismatch repair"/>
    <property type="evidence" value="ECO:0007669"/>
    <property type="project" value="TreeGrafter"/>
</dbReference>
<dbReference type="InterPro" id="IPR002052">
    <property type="entry name" value="DNA_methylase_N6_adenine_CS"/>
</dbReference>
<evidence type="ECO:0000256" key="6">
    <source>
        <dbReference type="ARBA" id="ARBA00047942"/>
    </source>
</evidence>
<name>A0AAE3ZMQ8_9ACTN</name>
<dbReference type="PRINTS" id="PR00505">
    <property type="entry name" value="D12N6MTFRASE"/>
</dbReference>
<dbReference type="Gene3D" id="1.10.1020.10">
    <property type="entry name" value="Adenine-specific Methyltransferase, Domain 2"/>
    <property type="match status" value="1"/>
</dbReference>
<dbReference type="Proteomes" id="UP001183629">
    <property type="component" value="Unassembled WGS sequence"/>
</dbReference>
<dbReference type="EMBL" id="JAVDYC010000001">
    <property type="protein sequence ID" value="MDR7321624.1"/>
    <property type="molecule type" value="Genomic_DNA"/>
</dbReference>
<evidence type="ECO:0000256" key="1">
    <source>
        <dbReference type="ARBA" id="ARBA00006594"/>
    </source>
</evidence>
<sequence length="328" mass="35047">MIPLPVAPRLAALRGVPHAIPYQGSKRVLAHAIVPLLPEGTADLIEPFAGSAAVSIAASHLGIPRRVRLRDVNEPLIALWRRILDEPDALADDYAALWEAQRPDPAAFYRRARDDFNAGHAPHLLLYLLARCVKASVRYNRHGEFNQAADRRRLGARPALMRARIRATSRALAGADVAAGDYRAPLTGAAAADVVYLDPPYQGVSASKDHRYMRGLHRDEFYAALRDAVGAGVSFLLSYDGSTGGKRYGPAVPPDLDLLALAVPAGTSAQATLNGCPLPTVESLYVSPALRDRLGGTARVLDRLSGGRPPVHPARTGEPARAAGKVQG</sequence>
<evidence type="ECO:0000313" key="8">
    <source>
        <dbReference type="EMBL" id="MDR7321624.1"/>
    </source>
</evidence>
<evidence type="ECO:0000256" key="5">
    <source>
        <dbReference type="ARBA" id="ARBA00022691"/>
    </source>
</evidence>
<reference evidence="8 9" key="1">
    <citation type="submission" date="2023-07" db="EMBL/GenBank/DDBJ databases">
        <title>Sequencing the genomes of 1000 actinobacteria strains.</title>
        <authorList>
            <person name="Klenk H.-P."/>
        </authorList>
    </citation>
    <scope>NUCLEOTIDE SEQUENCE [LARGE SCALE GENOMIC DNA]</scope>
    <source>
        <strain evidence="8 9">DSM 44711</strain>
    </source>
</reference>
<dbReference type="GO" id="GO:1904047">
    <property type="term" value="F:S-adenosyl-L-methionine binding"/>
    <property type="evidence" value="ECO:0007669"/>
    <property type="project" value="TreeGrafter"/>
</dbReference>
<dbReference type="PANTHER" id="PTHR30481:SF3">
    <property type="entry name" value="DNA ADENINE METHYLASE"/>
    <property type="match status" value="1"/>
</dbReference>
<dbReference type="InterPro" id="IPR029063">
    <property type="entry name" value="SAM-dependent_MTases_sf"/>
</dbReference>
<evidence type="ECO:0000256" key="7">
    <source>
        <dbReference type="SAM" id="MobiDB-lite"/>
    </source>
</evidence>
<dbReference type="PROSITE" id="PS00092">
    <property type="entry name" value="N6_MTASE"/>
    <property type="match status" value="1"/>
</dbReference>
<dbReference type="RefSeq" id="WP_310410737.1">
    <property type="nucleotide sequence ID" value="NZ_JAVDYC010000001.1"/>
</dbReference>
<organism evidence="8 9">
    <name type="scientific">Catenuloplanes niger</name>
    <dbReference type="NCBI Taxonomy" id="587534"/>
    <lineage>
        <taxon>Bacteria</taxon>
        <taxon>Bacillati</taxon>
        <taxon>Actinomycetota</taxon>
        <taxon>Actinomycetes</taxon>
        <taxon>Micromonosporales</taxon>
        <taxon>Micromonosporaceae</taxon>
        <taxon>Catenuloplanes</taxon>
    </lineage>
</organism>
<comment type="catalytic activity">
    <reaction evidence="6">
        <text>a 2'-deoxyadenosine in DNA + S-adenosyl-L-methionine = an N(6)-methyl-2'-deoxyadenosine in DNA + S-adenosyl-L-homocysteine + H(+)</text>
        <dbReference type="Rhea" id="RHEA:15197"/>
        <dbReference type="Rhea" id="RHEA-COMP:12418"/>
        <dbReference type="Rhea" id="RHEA-COMP:12419"/>
        <dbReference type="ChEBI" id="CHEBI:15378"/>
        <dbReference type="ChEBI" id="CHEBI:57856"/>
        <dbReference type="ChEBI" id="CHEBI:59789"/>
        <dbReference type="ChEBI" id="CHEBI:90615"/>
        <dbReference type="ChEBI" id="CHEBI:90616"/>
        <dbReference type="EC" id="2.1.1.72"/>
    </reaction>
</comment>
<dbReference type="InterPro" id="IPR012327">
    <property type="entry name" value="MeTrfase_D12"/>
</dbReference>
<dbReference type="GO" id="GO:0009007">
    <property type="term" value="F:site-specific DNA-methyltransferase (adenine-specific) activity"/>
    <property type="evidence" value="ECO:0007669"/>
    <property type="project" value="UniProtKB-EC"/>
</dbReference>
<protein>
    <recommendedName>
        <fullName evidence="2">site-specific DNA-methyltransferase (adenine-specific)</fullName>
        <ecNumber evidence="2">2.1.1.72</ecNumber>
    </recommendedName>
</protein>
<comment type="caution">
    <text evidence="8">The sequence shown here is derived from an EMBL/GenBank/DDBJ whole genome shotgun (WGS) entry which is preliminary data.</text>
</comment>
<dbReference type="PANTHER" id="PTHR30481">
    <property type="entry name" value="DNA ADENINE METHYLASE"/>
    <property type="match status" value="1"/>
</dbReference>
<evidence type="ECO:0000256" key="2">
    <source>
        <dbReference type="ARBA" id="ARBA00011900"/>
    </source>
</evidence>
<gene>
    <name evidence="8" type="ORF">J2S44_001874</name>
</gene>
<dbReference type="EC" id="2.1.1.72" evidence="2"/>
<evidence type="ECO:0000313" key="9">
    <source>
        <dbReference type="Proteomes" id="UP001183629"/>
    </source>
</evidence>
<dbReference type="GO" id="GO:0009307">
    <property type="term" value="P:DNA restriction-modification system"/>
    <property type="evidence" value="ECO:0007669"/>
    <property type="project" value="InterPro"/>
</dbReference>
<comment type="similarity">
    <text evidence="1">Belongs to the N(4)/N(6)-methyltransferase family.</text>
</comment>
<evidence type="ECO:0000256" key="3">
    <source>
        <dbReference type="ARBA" id="ARBA00022603"/>
    </source>
</evidence>